<sequence length="41" mass="4839">MLRAETFLRFFPQKVFVSSQTKALEKKQIDRGVRPKVETMP</sequence>
<gene>
    <name evidence="1" type="ORF">LEP1GSC063_3747</name>
</gene>
<evidence type="ECO:0000313" key="2">
    <source>
        <dbReference type="Proteomes" id="UP000012106"/>
    </source>
</evidence>
<comment type="caution">
    <text evidence="1">The sequence shown here is derived from an EMBL/GenBank/DDBJ whole genome shotgun (WGS) entry which is preliminary data.</text>
</comment>
<dbReference type="EMBL" id="AHMU02000049">
    <property type="protein sequence ID" value="EMN21792.1"/>
    <property type="molecule type" value="Genomic_DNA"/>
</dbReference>
<dbReference type="Proteomes" id="UP000012106">
    <property type="component" value="Unassembled WGS sequence"/>
</dbReference>
<protein>
    <submittedName>
        <fullName evidence="1">Uncharacterized protein</fullName>
    </submittedName>
</protein>
<proteinExistence type="predicted"/>
<dbReference type="AlphaFoldDB" id="M6K1Y2"/>
<accession>M6K1Y2</accession>
<evidence type="ECO:0000313" key="1">
    <source>
        <dbReference type="EMBL" id="EMN21792.1"/>
    </source>
</evidence>
<organism evidence="1 2">
    <name type="scientific">Leptospira santarosai serovar Arenal str. MAVJ 401</name>
    <dbReference type="NCBI Taxonomy" id="1049976"/>
    <lineage>
        <taxon>Bacteria</taxon>
        <taxon>Pseudomonadati</taxon>
        <taxon>Spirochaetota</taxon>
        <taxon>Spirochaetia</taxon>
        <taxon>Leptospirales</taxon>
        <taxon>Leptospiraceae</taxon>
        <taxon>Leptospira</taxon>
    </lineage>
</organism>
<name>M6K1Y2_9LEPT</name>
<reference evidence="1 2" key="1">
    <citation type="submission" date="2013-01" db="EMBL/GenBank/DDBJ databases">
        <authorList>
            <person name="Harkins D.M."/>
            <person name="Durkin A.S."/>
            <person name="Brinkac L.M."/>
            <person name="Haft D.H."/>
            <person name="Selengut J.D."/>
            <person name="Sanka R."/>
            <person name="DePew J."/>
            <person name="Purushe J."/>
            <person name="Hartskeerl R.A."/>
            <person name="Ahmed A."/>
            <person name="van der Linden H."/>
            <person name="Goris M.G.A."/>
            <person name="Vinetz J.M."/>
            <person name="Sutton G.G."/>
            <person name="Nierman W.C."/>
            <person name="Fouts D.E."/>
        </authorList>
    </citation>
    <scope>NUCLEOTIDE SEQUENCE [LARGE SCALE GENOMIC DNA]</scope>
    <source>
        <strain evidence="1 2">MAVJ 401</strain>
    </source>
</reference>